<keyword evidence="2" id="KW-1185">Reference proteome</keyword>
<accession>A0A5K7YVV1</accession>
<organism evidence="1 2">
    <name type="scientific">Desulfosarcina widdelii</name>
    <dbReference type="NCBI Taxonomy" id="947919"/>
    <lineage>
        <taxon>Bacteria</taxon>
        <taxon>Pseudomonadati</taxon>
        <taxon>Thermodesulfobacteriota</taxon>
        <taxon>Desulfobacteria</taxon>
        <taxon>Desulfobacterales</taxon>
        <taxon>Desulfosarcinaceae</taxon>
        <taxon>Desulfosarcina</taxon>
    </lineage>
</organism>
<dbReference type="KEGG" id="dwd:DSCW_08630"/>
<protein>
    <submittedName>
        <fullName evidence="1">Uncharacterized protein</fullName>
    </submittedName>
</protein>
<sequence length="162" mass="19021">MTKLKNTQIELMHIKLELDNGRTQHFRSFIDQYYCYKNGYVTRTGRAKWTALFWKEIVSKNAKQITDQKLVVKEHVVPLKVITHKLQKLAENNTTTLPTIQSVLDRYTLFATITKKEDKLLREAKLSSEMPIEFYNTDDPLYNDVFARYKKVGIEYEILLGG</sequence>
<evidence type="ECO:0000313" key="1">
    <source>
        <dbReference type="EMBL" id="BBO73446.1"/>
    </source>
</evidence>
<gene>
    <name evidence="1" type="ORF">DSCW_08630</name>
</gene>
<proteinExistence type="predicted"/>
<dbReference type="AlphaFoldDB" id="A0A5K7YVV1"/>
<evidence type="ECO:0000313" key="2">
    <source>
        <dbReference type="Proteomes" id="UP000427769"/>
    </source>
</evidence>
<name>A0A5K7YVV1_9BACT</name>
<dbReference type="OrthoDB" id="6400286at2"/>
<dbReference type="RefSeq" id="WP_155302555.1">
    <property type="nucleotide sequence ID" value="NZ_AP021875.1"/>
</dbReference>
<reference evidence="1 2" key="1">
    <citation type="submission" date="2019-11" db="EMBL/GenBank/DDBJ databases">
        <title>Comparative genomics of hydrocarbon-degrading Desulfosarcina strains.</title>
        <authorList>
            <person name="Watanabe M."/>
            <person name="Kojima H."/>
            <person name="Fukui M."/>
        </authorList>
    </citation>
    <scope>NUCLEOTIDE SEQUENCE [LARGE SCALE GENOMIC DNA]</scope>
    <source>
        <strain evidence="1 2">PP31</strain>
    </source>
</reference>
<dbReference type="Proteomes" id="UP000427769">
    <property type="component" value="Chromosome"/>
</dbReference>
<dbReference type="EMBL" id="AP021875">
    <property type="protein sequence ID" value="BBO73446.1"/>
    <property type="molecule type" value="Genomic_DNA"/>
</dbReference>